<dbReference type="Gene3D" id="1.10.1040.10">
    <property type="entry name" value="N-(1-d-carboxylethyl)-l-norvaline Dehydrogenase, domain 2"/>
    <property type="match status" value="1"/>
</dbReference>
<dbReference type="SUPFAM" id="SSF48179">
    <property type="entry name" value="6-phosphogluconate dehydrogenase C-terminal domain-like"/>
    <property type="match status" value="1"/>
</dbReference>
<dbReference type="Pfam" id="PF03446">
    <property type="entry name" value="NAD_binding_2"/>
    <property type="match status" value="1"/>
</dbReference>
<feature type="domain" description="6-phosphogluconate dehydrogenase NADP-binding" evidence="3">
    <location>
        <begin position="6"/>
        <end position="156"/>
    </location>
</feature>
<protein>
    <submittedName>
        <fullName evidence="5">NAD(P)-dependent oxidoreductase</fullName>
    </submittedName>
</protein>
<dbReference type="EMBL" id="CP063056">
    <property type="protein sequence ID" value="QPB41738.1"/>
    <property type="molecule type" value="Genomic_DNA"/>
</dbReference>
<keyword evidence="6" id="KW-1185">Reference proteome</keyword>
<evidence type="ECO:0000313" key="5">
    <source>
        <dbReference type="EMBL" id="QPB41738.1"/>
    </source>
</evidence>
<gene>
    <name evidence="5" type="ORF">IHV77_07260</name>
</gene>
<dbReference type="InterPro" id="IPR036291">
    <property type="entry name" value="NAD(P)-bd_dom_sf"/>
</dbReference>
<dbReference type="PANTHER" id="PTHR43580">
    <property type="entry name" value="OXIDOREDUCTASE GLYR1-RELATED"/>
    <property type="match status" value="1"/>
</dbReference>
<dbReference type="PIRSF" id="PIRSF000103">
    <property type="entry name" value="HIBADH"/>
    <property type="match status" value="1"/>
</dbReference>
<name>A0ABX6UUR6_9PAST</name>
<dbReference type="Proteomes" id="UP000663069">
    <property type="component" value="Chromosome"/>
</dbReference>
<evidence type="ECO:0000259" key="3">
    <source>
        <dbReference type="Pfam" id="PF03446"/>
    </source>
</evidence>
<dbReference type="Pfam" id="PF14833">
    <property type="entry name" value="NAD_binding_11"/>
    <property type="match status" value="1"/>
</dbReference>
<keyword evidence="1" id="KW-0560">Oxidoreductase</keyword>
<evidence type="ECO:0000259" key="4">
    <source>
        <dbReference type="Pfam" id="PF14833"/>
    </source>
</evidence>
<accession>A0ABX6UUR6</accession>
<organism evidence="5 6">
    <name type="scientific">Rodentibacter haemolyticus</name>
    <dbReference type="NCBI Taxonomy" id="2778911"/>
    <lineage>
        <taxon>Bacteria</taxon>
        <taxon>Pseudomonadati</taxon>
        <taxon>Pseudomonadota</taxon>
        <taxon>Gammaproteobacteria</taxon>
        <taxon>Pasteurellales</taxon>
        <taxon>Pasteurellaceae</taxon>
        <taxon>Rodentibacter</taxon>
    </lineage>
</organism>
<keyword evidence="2" id="KW-0520">NAD</keyword>
<dbReference type="InterPro" id="IPR013328">
    <property type="entry name" value="6PGD_dom2"/>
</dbReference>
<dbReference type="SUPFAM" id="SSF51735">
    <property type="entry name" value="NAD(P)-binding Rossmann-fold domains"/>
    <property type="match status" value="1"/>
</dbReference>
<dbReference type="InterPro" id="IPR006115">
    <property type="entry name" value="6PGDH_NADP-bd"/>
</dbReference>
<sequence length="297" mass="31992">MNNNVKIGFIGLGKMGSGMCHNLQQAGFDLTVYNRTVSKTEPFKNKGAKVANSIAELTKECDVIFTSLFDDASLLEICEREIFPALSQGKIHVGLTTVQPETANQLKLAHQKYGADYIAAPVVGRPDAAQVGKLITFLAGCPAAIEKALPLIEKYTVQQVNLGEQASMANVMKICVNYMAMSQLAMLGEVFTFAEKTGLAKPYILAITEQFFAGNETMRMYAEKIAKRDFDTVGFDLSAGLKDALIFDQAFISQGIQATAIAGAKVHLIAANANGLGNKDWSALTEITRLLAGLKAN</sequence>
<dbReference type="InterPro" id="IPR008927">
    <property type="entry name" value="6-PGluconate_DH-like_C_sf"/>
</dbReference>
<evidence type="ECO:0000256" key="2">
    <source>
        <dbReference type="ARBA" id="ARBA00023027"/>
    </source>
</evidence>
<dbReference type="InterPro" id="IPR029154">
    <property type="entry name" value="HIBADH-like_NADP-bd"/>
</dbReference>
<dbReference type="InterPro" id="IPR051265">
    <property type="entry name" value="HIBADH-related_NP60_sf"/>
</dbReference>
<evidence type="ECO:0000313" key="6">
    <source>
        <dbReference type="Proteomes" id="UP000663069"/>
    </source>
</evidence>
<dbReference type="InterPro" id="IPR015815">
    <property type="entry name" value="HIBADH-related"/>
</dbReference>
<proteinExistence type="predicted"/>
<dbReference type="Gene3D" id="3.40.50.720">
    <property type="entry name" value="NAD(P)-binding Rossmann-like Domain"/>
    <property type="match status" value="1"/>
</dbReference>
<reference evidence="5 6" key="1">
    <citation type="submission" date="2020-10" db="EMBL/GenBank/DDBJ databases">
        <title>Genome Sequencing of Rodentibacter spp. strain DSM111151.</title>
        <authorList>
            <person name="Benga L."/>
            <person name="Lautwein T."/>
        </authorList>
    </citation>
    <scope>NUCLEOTIDE SEQUENCE [LARGE SCALE GENOMIC DNA]</scope>
    <source>
        <strain evidence="5 6">DSM 111151</strain>
    </source>
</reference>
<feature type="domain" description="3-hydroxyisobutyrate dehydrogenase-like NAD-binding" evidence="4">
    <location>
        <begin position="169"/>
        <end position="285"/>
    </location>
</feature>
<evidence type="ECO:0000256" key="1">
    <source>
        <dbReference type="ARBA" id="ARBA00023002"/>
    </source>
</evidence>
<dbReference type="RefSeq" id="WP_194811333.1">
    <property type="nucleotide sequence ID" value="NZ_CP063056.1"/>
</dbReference>
<dbReference type="PANTHER" id="PTHR43580:SF8">
    <property type="entry name" value="6-PHOSPHOGLUCONATE DEHYDROGENASE NADP-BINDING DOMAIN-CONTAINING PROTEIN-RELATED"/>
    <property type="match status" value="1"/>
</dbReference>